<dbReference type="EMBL" id="JAWDJW010002771">
    <property type="protein sequence ID" value="KAK3077513.1"/>
    <property type="molecule type" value="Genomic_DNA"/>
</dbReference>
<reference evidence="1" key="1">
    <citation type="submission" date="2024-09" db="EMBL/GenBank/DDBJ databases">
        <title>Black Yeasts Isolated from many extreme environments.</title>
        <authorList>
            <person name="Coleine C."/>
            <person name="Stajich J.E."/>
            <person name="Selbmann L."/>
        </authorList>
    </citation>
    <scope>NUCLEOTIDE SEQUENCE</scope>
    <source>
        <strain evidence="1">CCFEE 5737</strain>
    </source>
</reference>
<evidence type="ECO:0000313" key="2">
    <source>
        <dbReference type="Proteomes" id="UP001186974"/>
    </source>
</evidence>
<protein>
    <submittedName>
        <fullName evidence="1">Uncharacterized protein</fullName>
    </submittedName>
</protein>
<sequence length="296" mass="32766">MEPPIELLLLTFNCARQLIDSSTLAPHLFQALPANAPLPSFLAISLQEIAPLAYSFLGGSYLTPYYARIVQSVLQASKSRGVADADRYKLVTVQNVGLTALMIFARPEVAERIQWVQSAGTGVGLWEMGNKGAVGLRVGLVVNIGEIMEMTFVAAHLAPHEDAVLRRNQDWENIVRNLIFVPAKDKRKKRKPAKRSGTNGEEEELVHSSDESHSSHSSHSSHDEDDEKPASTQTTIFTPTSHVFFSGDLNYRTHTHRPEPDSYKTFPQPVASSSHDRQFSHLLEKDQLSAELSAGR</sequence>
<evidence type="ECO:0000313" key="1">
    <source>
        <dbReference type="EMBL" id="KAK3077513.1"/>
    </source>
</evidence>
<organism evidence="1 2">
    <name type="scientific">Coniosporium uncinatum</name>
    <dbReference type="NCBI Taxonomy" id="93489"/>
    <lineage>
        <taxon>Eukaryota</taxon>
        <taxon>Fungi</taxon>
        <taxon>Dikarya</taxon>
        <taxon>Ascomycota</taxon>
        <taxon>Pezizomycotina</taxon>
        <taxon>Dothideomycetes</taxon>
        <taxon>Dothideomycetes incertae sedis</taxon>
        <taxon>Coniosporium</taxon>
    </lineage>
</organism>
<gene>
    <name evidence="1" type="ORF">LTS18_010044</name>
</gene>
<proteinExistence type="predicted"/>
<dbReference type="Proteomes" id="UP001186974">
    <property type="component" value="Unassembled WGS sequence"/>
</dbReference>
<name>A0ACC3DLR9_9PEZI</name>
<keyword evidence="2" id="KW-1185">Reference proteome</keyword>
<feature type="non-terminal residue" evidence="1">
    <location>
        <position position="296"/>
    </location>
</feature>
<comment type="caution">
    <text evidence="1">The sequence shown here is derived from an EMBL/GenBank/DDBJ whole genome shotgun (WGS) entry which is preliminary data.</text>
</comment>
<accession>A0ACC3DLR9</accession>